<evidence type="ECO:0000259" key="12">
    <source>
        <dbReference type="PROSITE" id="PS50104"/>
    </source>
</evidence>
<evidence type="ECO:0000256" key="10">
    <source>
        <dbReference type="ARBA" id="ARBA00023180"/>
    </source>
</evidence>
<dbReference type="AlphaFoldDB" id="A0A8J4Y4I5"/>
<evidence type="ECO:0000256" key="8">
    <source>
        <dbReference type="ARBA" id="ARBA00023136"/>
    </source>
</evidence>
<dbReference type="GO" id="GO:0005886">
    <property type="term" value="C:plasma membrane"/>
    <property type="evidence" value="ECO:0007669"/>
    <property type="project" value="TreeGrafter"/>
</dbReference>
<keyword evidence="8 11" id="KW-0472">Membrane</keyword>
<feature type="domain" description="TIR" evidence="12">
    <location>
        <begin position="751"/>
        <end position="934"/>
    </location>
</feature>
<proteinExistence type="inferred from homology"/>
<dbReference type="GO" id="GO:0007165">
    <property type="term" value="P:signal transduction"/>
    <property type="evidence" value="ECO:0007669"/>
    <property type="project" value="InterPro"/>
</dbReference>
<keyword evidence="9" id="KW-0675">Receptor</keyword>
<dbReference type="InterPro" id="IPR000157">
    <property type="entry name" value="TIR_dom"/>
</dbReference>
<feature type="transmembrane region" description="Helical" evidence="11">
    <location>
        <begin position="698"/>
        <end position="722"/>
    </location>
</feature>
<dbReference type="Gene3D" id="3.40.50.10140">
    <property type="entry name" value="Toll/interleukin-1 receptor homology (TIR) domain"/>
    <property type="match status" value="1"/>
</dbReference>
<dbReference type="InterPro" id="IPR000483">
    <property type="entry name" value="Cys-rich_flank_reg_C"/>
</dbReference>
<keyword evidence="6" id="KW-0677">Repeat</keyword>
<protein>
    <submittedName>
        <fullName evidence="13">Protein toll</fullName>
    </submittedName>
</protein>
<dbReference type="PROSITE" id="PS50104">
    <property type="entry name" value="TIR"/>
    <property type="match status" value="1"/>
</dbReference>
<evidence type="ECO:0000313" key="14">
    <source>
        <dbReference type="Proteomes" id="UP000770661"/>
    </source>
</evidence>
<keyword evidence="5" id="KW-0732">Signal</keyword>
<evidence type="ECO:0000256" key="3">
    <source>
        <dbReference type="ARBA" id="ARBA00022614"/>
    </source>
</evidence>
<evidence type="ECO:0000256" key="5">
    <source>
        <dbReference type="ARBA" id="ARBA00022729"/>
    </source>
</evidence>
<evidence type="ECO:0000256" key="2">
    <source>
        <dbReference type="ARBA" id="ARBA00009634"/>
    </source>
</evidence>
<dbReference type="InterPro" id="IPR003591">
    <property type="entry name" value="Leu-rich_rpt_typical-subtyp"/>
</dbReference>
<reference evidence="13" key="1">
    <citation type="submission" date="2020-07" db="EMBL/GenBank/DDBJ databases">
        <title>The High-quality genome of the commercially important snow crab, Chionoecetes opilio.</title>
        <authorList>
            <person name="Jeong J.-H."/>
            <person name="Ryu S."/>
        </authorList>
    </citation>
    <scope>NUCLEOTIDE SEQUENCE</scope>
    <source>
        <strain evidence="13">MADBK_172401_WGS</strain>
        <tissue evidence="13">Digestive gland</tissue>
    </source>
</reference>
<keyword evidence="7 11" id="KW-1133">Transmembrane helix</keyword>
<sequence length="965" mass="110223">MEEPMWESRVVRGGSDAGSEVTSVQTLTFVATMSQQKCYVIAPVWVWLLMAAVGCVLCGEADQQSITCLSTPDKQVNFSVKVLPKGEIHLQCLHLTHADYSLMDGCEFKSVTHTEFHGCSLPNSSYKEVLQNIGVNPEDITSLTLSNVSRKGVLTEQHLQGLDNLQVLRVTGIQSVTSDAFRSTPRLETLEISNSNISQLTADLLYNMTNLRNIMLHHNRLEELPTKLFSGAPGLHTLHLHDNLITVLQEDLFKGLKSLKTLNVSKNKLETLFSGLFSDNTLMESLDISENMLSDIETRVFANMQVLRMLNLGHNRLRALPEAAFQGCRSLEKLELNNNNLSHASIKNVFPKVSSLVYIDLGHNNIDITSMRNFALNNQHKLQYLYLNNNNISVLPESLGYVYVNLKTVDLSRNSFEYLDFRSLIFQSNLVKLNFKFNKINTIDFMWGFLLQPPKKKVKLALEGNPLSCDCYNYGFFRVVQDKTFERINNTLEVIVEDSDQTFCQFPNGKQENVLEVQTETLTCQVENVDDDCAYAYRAHDQMGLIDCSHLKLESIQSLNLTRYSQQNFTLILANNRLTSLAGLQNYTHLRNLTVPHNKLSFFNVSHLPPNLTALDVRGNNLTTLSSVILHHLNTTDMSLRLGGNPWRCDCDLLDLFRFLHVPSRKVIDFRELQCEEDGQPLMDLSEHDLCPFFMQPMVIVTIVATLIFLSLFAILGTVSFYKYKQGIKVWLYAHHLCLWAITEDELDADKKYDAFISYSHKDEEFVTKQLVPGLECGDPKYRVCLHYRDWVPGEYIQNQIMKSVDASRRTIVVLSSSFLESVWGKLEFRAAHSQALQDHTNRIIVIVYGKHLCGDVRHIRSLTFSPPESITYYFYVVVPVRAVPMPLSEENGKVCALIPPEKDLDEELKLYISTKSYVQWGDNKFWEKLRYIMPHPPDLVRKKRTHWITDKLELCKSDPKQSVC</sequence>
<dbReference type="Pfam" id="PF13855">
    <property type="entry name" value="LRR_8"/>
    <property type="match status" value="2"/>
</dbReference>
<dbReference type="PROSITE" id="PS51450">
    <property type="entry name" value="LRR"/>
    <property type="match status" value="1"/>
</dbReference>
<dbReference type="Pfam" id="PF13676">
    <property type="entry name" value="TIR_2"/>
    <property type="match status" value="1"/>
</dbReference>
<dbReference type="SMART" id="SM00369">
    <property type="entry name" value="LRR_TYP"/>
    <property type="match status" value="11"/>
</dbReference>
<dbReference type="PANTHER" id="PTHR24365">
    <property type="entry name" value="TOLL-LIKE RECEPTOR"/>
    <property type="match status" value="1"/>
</dbReference>
<gene>
    <name evidence="13" type="primary">Tl_0</name>
    <name evidence="13" type="ORF">GWK47_010323</name>
</gene>
<evidence type="ECO:0000313" key="13">
    <source>
        <dbReference type="EMBL" id="KAG0716124.1"/>
    </source>
</evidence>
<keyword evidence="14" id="KW-1185">Reference proteome</keyword>
<accession>A0A8J4Y4I5</accession>
<dbReference type="Proteomes" id="UP000770661">
    <property type="component" value="Unassembled WGS sequence"/>
</dbReference>
<evidence type="ECO:0000256" key="6">
    <source>
        <dbReference type="ARBA" id="ARBA00022737"/>
    </source>
</evidence>
<dbReference type="InterPro" id="IPR032675">
    <property type="entry name" value="LRR_dom_sf"/>
</dbReference>
<dbReference type="Gene3D" id="3.80.10.10">
    <property type="entry name" value="Ribonuclease Inhibitor"/>
    <property type="match status" value="4"/>
</dbReference>
<evidence type="ECO:0000256" key="4">
    <source>
        <dbReference type="ARBA" id="ARBA00022692"/>
    </source>
</evidence>
<keyword evidence="4 11" id="KW-0812">Transmembrane</keyword>
<evidence type="ECO:0000256" key="1">
    <source>
        <dbReference type="ARBA" id="ARBA00004479"/>
    </source>
</evidence>
<dbReference type="FunFam" id="3.80.10.10:FF:001164">
    <property type="entry name" value="GH01279p"/>
    <property type="match status" value="1"/>
</dbReference>
<evidence type="ECO:0000256" key="9">
    <source>
        <dbReference type="ARBA" id="ARBA00023170"/>
    </source>
</evidence>
<dbReference type="SMART" id="SM00255">
    <property type="entry name" value="TIR"/>
    <property type="match status" value="1"/>
</dbReference>
<dbReference type="EMBL" id="JACEEZ010019081">
    <property type="protein sequence ID" value="KAG0716124.1"/>
    <property type="molecule type" value="Genomic_DNA"/>
</dbReference>
<dbReference type="PANTHER" id="PTHR24365:SF541">
    <property type="entry name" value="PROTEIN TOLL-RELATED"/>
    <property type="match status" value="1"/>
</dbReference>
<dbReference type="SUPFAM" id="SSF52200">
    <property type="entry name" value="Toll/Interleukin receptor TIR domain"/>
    <property type="match status" value="1"/>
</dbReference>
<dbReference type="SMART" id="SM00082">
    <property type="entry name" value="LRRCT"/>
    <property type="match status" value="2"/>
</dbReference>
<keyword evidence="3" id="KW-0433">Leucine-rich repeat</keyword>
<comment type="similarity">
    <text evidence="2">Belongs to the Toll-like receptor family.</text>
</comment>
<dbReference type="InterPro" id="IPR035897">
    <property type="entry name" value="Toll_tir_struct_dom_sf"/>
</dbReference>
<name>A0A8J4Y4I5_CHIOP</name>
<dbReference type="GO" id="GO:0038023">
    <property type="term" value="F:signaling receptor activity"/>
    <property type="evidence" value="ECO:0007669"/>
    <property type="project" value="TreeGrafter"/>
</dbReference>
<dbReference type="OrthoDB" id="1421090at2759"/>
<comment type="caution">
    <text evidence="13">The sequence shown here is derived from an EMBL/GenBank/DDBJ whole genome shotgun (WGS) entry which is preliminary data.</text>
</comment>
<dbReference type="Pfam" id="PF00560">
    <property type="entry name" value="LRR_1"/>
    <property type="match status" value="1"/>
</dbReference>
<dbReference type="SUPFAM" id="SSF52058">
    <property type="entry name" value="L domain-like"/>
    <property type="match status" value="2"/>
</dbReference>
<dbReference type="InterPro" id="IPR001611">
    <property type="entry name" value="Leu-rich_rpt"/>
</dbReference>
<keyword evidence="10" id="KW-0325">Glycoprotein</keyword>
<organism evidence="13 14">
    <name type="scientific">Chionoecetes opilio</name>
    <name type="common">Atlantic snow crab</name>
    <name type="synonym">Cancer opilio</name>
    <dbReference type="NCBI Taxonomy" id="41210"/>
    <lineage>
        <taxon>Eukaryota</taxon>
        <taxon>Metazoa</taxon>
        <taxon>Ecdysozoa</taxon>
        <taxon>Arthropoda</taxon>
        <taxon>Crustacea</taxon>
        <taxon>Multicrustacea</taxon>
        <taxon>Malacostraca</taxon>
        <taxon>Eumalacostraca</taxon>
        <taxon>Eucarida</taxon>
        <taxon>Decapoda</taxon>
        <taxon>Pleocyemata</taxon>
        <taxon>Brachyura</taxon>
        <taxon>Eubrachyura</taxon>
        <taxon>Majoidea</taxon>
        <taxon>Majidae</taxon>
        <taxon>Chionoecetes</taxon>
    </lineage>
</organism>
<comment type="subcellular location">
    <subcellularLocation>
        <location evidence="1">Membrane</location>
        <topology evidence="1">Single-pass type I membrane protein</topology>
    </subcellularLocation>
</comment>
<dbReference type="SMART" id="SM00364">
    <property type="entry name" value="LRR_BAC"/>
    <property type="match status" value="4"/>
</dbReference>
<evidence type="ECO:0000256" key="11">
    <source>
        <dbReference type="SAM" id="Phobius"/>
    </source>
</evidence>
<evidence type="ECO:0000256" key="7">
    <source>
        <dbReference type="ARBA" id="ARBA00022989"/>
    </source>
</evidence>
<dbReference type="PRINTS" id="PR01537">
    <property type="entry name" value="INTRLKN1R1F"/>
</dbReference>